<evidence type="ECO:0000256" key="1">
    <source>
        <dbReference type="ARBA" id="ARBA00010641"/>
    </source>
</evidence>
<evidence type="ECO:0000256" key="2">
    <source>
        <dbReference type="ARBA" id="ARBA00023015"/>
    </source>
</evidence>
<keyword evidence="2" id="KW-0805">Transcription regulation</keyword>
<feature type="domain" description="RNA polymerase sigma-70 region 2" evidence="5">
    <location>
        <begin position="26"/>
        <end position="89"/>
    </location>
</feature>
<dbReference type="RefSeq" id="WP_130139048.1">
    <property type="nucleotide sequence ID" value="NZ_SGFE01000085.1"/>
</dbReference>
<dbReference type="GO" id="GO:0006352">
    <property type="term" value="P:DNA-templated transcription initiation"/>
    <property type="evidence" value="ECO:0007669"/>
    <property type="project" value="InterPro"/>
</dbReference>
<dbReference type="InterPro" id="IPR007627">
    <property type="entry name" value="RNA_pol_sigma70_r2"/>
</dbReference>
<dbReference type="InterPro" id="IPR013249">
    <property type="entry name" value="RNA_pol_sigma70_r4_t2"/>
</dbReference>
<dbReference type="SUPFAM" id="SSF88659">
    <property type="entry name" value="Sigma3 and sigma4 domains of RNA polymerase sigma factors"/>
    <property type="match status" value="1"/>
</dbReference>
<accession>A0A4Q7CUQ1</accession>
<evidence type="ECO:0000313" key="8">
    <source>
        <dbReference type="Proteomes" id="UP000293369"/>
    </source>
</evidence>
<comment type="caution">
    <text evidence="7">The sequence shown here is derived from an EMBL/GenBank/DDBJ whole genome shotgun (WGS) entry which is preliminary data.</text>
</comment>
<sequence>MNAKDDAHFLDRLLRGEQDAYRDLVCTHQGAMKAIAYGIVGRDHADDVVQEAWLAIVKGIGKFQRRSSLRTWMMAVTSNTAKCRYKARRSESNCIPCTSWIEGGGVLVVGDYSYTPSVISHEDSPEALLSESELYARINIALETLPQLQRSVLILRERSGLDLNEISTLLGISLTNVRVLLHRARLKVFSAIAKYQSALDM</sequence>
<dbReference type="PANTHER" id="PTHR43133">
    <property type="entry name" value="RNA POLYMERASE ECF-TYPE SIGMA FACTO"/>
    <property type="match status" value="1"/>
</dbReference>
<dbReference type="EMBL" id="SGFE01000085">
    <property type="protein sequence ID" value="RZI26852.1"/>
    <property type="molecule type" value="Genomic_DNA"/>
</dbReference>
<dbReference type="GO" id="GO:0016987">
    <property type="term" value="F:sigma factor activity"/>
    <property type="evidence" value="ECO:0007669"/>
    <property type="project" value="UniProtKB-KW"/>
</dbReference>
<organism evidence="7 8">
    <name type="scientific">Pseudomonas orientalis</name>
    <dbReference type="NCBI Taxonomy" id="76758"/>
    <lineage>
        <taxon>Bacteria</taxon>
        <taxon>Pseudomonadati</taxon>
        <taxon>Pseudomonadota</taxon>
        <taxon>Gammaproteobacteria</taxon>
        <taxon>Pseudomonadales</taxon>
        <taxon>Pseudomonadaceae</taxon>
        <taxon>Pseudomonas</taxon>
    </lineage>
</organism>
<evidence type="ECO:0000313" key="7">
    <source>
        <dbReference type="EMBL" id="RZI26852.1"/>
    </source>
</evidence>
<dbReference type="GO" id="GO:0003677">
    <property type="term" value="F:DNA binding"/>
    <property type="evidence" value="ECO:0007669"/>
    <property type="project" value="InterPro"/>
</dbReference>
<dbReference type="CDD" id="cd06171">
    <property type="entry name" value="Sigma70_r4"/>
    <property type="match status" value="1"/>
</dbReference>
<dbReference type="Pfam" id="PF08281">
    <property type="entry name" value="Sigma70_r4_2"/>
    <property type="match status" value="1"/>
</dbReference>
<evidence type="ECO:0000256" key="3">
    <source>
        <dbReference type="ARBA" id="ARBA00023082"/>
    </source>
</evidence>
<dbReference type="Pfam" id="PF04542">
    <property type="entry name" value="Sigma70_r2"/>
    <property type="match status" value="1"/>
</dbReference>
<proteinExistence type="inferred from homology"/>
<dbReference type="InterPro" id="IPR013324">
    <property type="entry name" value="RNA_pol_sigma_r3/r4-like"/>
</dbReference>
<dbReference type="NCBIfam" id="TIGR02937">
    <property type="entry name" value="sigma70-ECF"/>
    <property type="match status" value="1"/>
</dbReference>
<reference evidence="7 8" key="1">
    <citation type="submission" date="2019-02" db="EMBL/GenBank/DDBJ databases">
        <title>Pseudomonas spp from wheat grain.</title>
        <authorList>
            <person name="Cho G.-S."/>
            <person name="Franz C.M.A.P."/>
        </authorList>
    </citation>
    <scope>NUCLEOTIDE SEQUENCE [LARGE SCALE GENOMIC DNA]</scope>
    <source>
        <strain evidence="7 8">133NRW</strain>
    </source>
</reference>
<dbReference type="Proteomes" id="UP000293369">
    <property type="component" value="Unassembled WGS sequence"/>
</dbReference>
<dbReference type="PANTHER" id="PTHR43133:SF53">
    <property type="entry name" value="ECF RNA POLYMERASE SIGMA-E FACTOR"/>
    <property type="match status" value="1"/>
</dbReference>
<keyword evidence="4" id="KW-0804">Transcription</keyword>
<dbReference type="InterPro" id="IPR014284">
    <property type="entry name" value="RNA_pol_sigma-70_dom"/>
</dbReference>
<protein>
    <submittedName>
        <fullName evidence="7">RNA polymerase sigma factor</fullName>
    </submittedName>
</protein>
<gene>
    <name evidence="7" type="ORF">EUX57_24605</name>
</gene>
<name>A0A4Q7CUQ1_9PSED</name>
<dbReference type="Gene3D" id="1.10.1740.10">
    <property type="match status" value="1"/>
</dbReference>
<comment type="similarity">
    <text evidence="1">Belongs to the sigma-70 factor family. ECF subfamily.</text>
</comment>
<evidence type="ECO:0000259" key="6">
    <source>
        <dbReference type="Pfam" id="PF08281"/>
    </source>
</evidence>
<dbReference type="InterPro" id="IPR039425">
    <property type="entry name" value="RNA_pol_sigma-70-like"/>
</dbReference>
<dbReference type="AlphaFoldDB" id="A0A4Q7CUQ1"/>
<dbReference type="InterPro" id="IPR036388">
    <property type="entry name" value="WH-like_DNA-bd_sf"/>
</dbReference>
<feature type="domain" description="RNA polymerase sigma factor 70 region 4 type 2" evidence="6">
    <location>
        <begin position="141"/>
        <end position="187"/>
    </location>
</feature>
<dbReference type="InterPro" id="IPR013325">
    <property type="entry name" value="RNA_pol_sigma_r2"/>
</dbReference>
<dbReference type="Gene3D" id="1.10.10.10">
    <property type="entry name" value="Winged helix-like DNA-binding domain superfamily/Winged helix DNA-binding domain"/>
    <property type="match status" value="1"/>
</dbReference>
<dbReference type="SUPFAM" id="SSF88946">
    <property type="entry name" value="Sigma2 domain of RNA polymerase sigma factors"/>
    <property type="match status" value="1"/>
</dbReference>
<evidence type="ECO:0000256" key="4">
    <source>
        <dbReference type="ARBA" id="ARBA00023163"/>
    </source>
</evidence>
<keyword evidence="3" id="KW-0731">Sigma factor</keyword>
<evidence type="ECO:0000259" key="5">
    <source>
        <dbReference type="Pfam" id="PF04542"/>
    </source>
</evidence>